<accession>A0A835QIN6</accession>
<evidence type="ECO:0000256" key="1">
    <source>
        <dbReference type="SAM" id="MobiDB-lite"/>
    </source>
</evidence>
<keyword evidence="2" id="KW-0812">Transmembrane</keyword>
<dbReference type="AlphaFoldDB" id="A0A835QIN6"/>
<protein>
    <submittedName>
        <fullName evidence="3">Uncharacterized protein</fullName>
    </submittedName>
</protein>
<dbReference type="PANTHER" id="PTHR36339:SF2">
    <property type="entry name" value="F23A5.5"/>
    <property type="match status" value="1"/>
</dbReference>
<dbReference type="OrthoDB" id="2021107at2759"/>
<sequence length="267" mass="29974">MPYSLRYNLFEYARCTETLQVDEDTMFSRSRAFPSLFVRSHSILHRCPPCSAYSSQTNSLSNGNIPGKKTSAVEEVAEREEAYHQLQNLDFKTAAKILFTTPPKRKKFGLDFHLVQLFFACMPSLAVYLVAQYARSEIRRMEAEAEQKKKQAEEEEKGEKETELVANGEPQSEMAEVKVRLEALEETVKEIIDEKRRTVPIDPSRNQEAGKPVTVPGDDKSSGKPGGIILPEEGKVSNKNIDGAERTSQESLAPKAKESLAQWGKST</sequence>
<feature type="compositionally biased region" description="Basic and acidic residues" evidence="1">
    <location>
        <begin position="147"/>
        <end position="163"/>
    </location>
</feature>
<dbReference type="EMBL" id="JADCNM010000008">
    <property type="protein sequence ID" value="KAG0471210.1"/>
    <property type="molecule type" value="Genomic_DNA"/>
</dbReference>
<proteinExistence type="predicted"/>
<keyword evidence="2" id="KW-0472">Membrane</keyword>
<feature type="region of interest" description="Disordered" evidence="1">
    <location>
        <begin position="147"/>
        <end position="173"/>
    </location>
</feature>
<evidence type="ECO:0000313" key="3">
    <source>
        <dbReference type="EMBL" id="KAG0471210.1"/>
    </source>
</evidence>
<keyword evidence="2" id="KW-1133">Transmembrane helix</keyword>
<feature type="region of interest" description="Disordered" evidence="1">
    <location>
        <begin position="192"/>
        <end position="267"/>
    </location>
</feature>
<dbReference type="PANTHER" id="PTHR36339">
    <property type="entry name" value="F23A5.5"/>
    <property type="match status" value="1"/>
</dbReference>
<gene>
    <name evidence="3" type="ORF">HPP92_015756</name>
</gene>
<dbReference type="Proteomes" id="UP000639772">
    <property type="component" value="Unassembled WGS sequence"/>
</dbReference>
<evidence type="ECO:0000313" key="4">
    <source>
        <dbReference type="Proteomes" id="UP000639772"/>
    </source>
</evidence>
<comment type="caution">
    <text evidence="3">The sequence shown here is derived from an EMBL/GenBank/DDBJ whole genome shotgun (WGS) entry which is preliminary data.</text>
</comment>
<feature type="compositionally biased region" description="Basic and acidic residues" evidence="1">
    <location>
        <begin position="232"/>
        <end position="248"/>
    </location>
</feature>
<feature type="transmembrane region" description="Helical" evidence="2">
    <location>
        <begin position="112"/>
        <end position="131"/>
    </location>
</feature>
<evidence type="ECO:0000256" key="2">
    <source>
        <dbReference type="SAM" id="Phobius"/>
    </source>
</evidence>
<name>A0A835QIN6_VANPL</name>
<organism evidence="3 4">
    <name type="scientific">Vanilla planifolia</name>
    <name type="common">Vanilla</name>
    <dbReference type="NCBI Taxonomy" id="51239"/>
    <lineage>
        <taxon>Eukaryota</taxon>
        <taxon>Viridiplantae</taxon>
        <taxon>Streptophyta</taxon>
        <taxon>Embryophyta</taxon>
        <taxon>Tracheophyta</taxon>
        <taxon>Spermatophyta</taxon>
        <taxon>Magnoliopsida</taxon>
        <taxon>Liliopsida</taxon>
        <taxon>Asparagales</taxon>
        <taxon>Orchidaceae</taxon>
        <taxon>Vanilloideae</taxon>
        <taxon>Vanilleae</taxon>
        <taxon>Vanilla</taxon>
    </lineage>
</organism>
<reference evidence="3 4" key="1">
    <citation type="journal article" date="2020" name="Nat. Food">
        <title>A phased Vanilla planifolia genome enables genetic improvement of flavour and production.</title>
        <authorList>
            <person name="Hasing T."/>
            <person name="Tang H."/>
            <person name="Brym M."/>
            <person name="Khazi F."/>
            <person name="Huang T."/>
            <person name="Chambers A.H."/>
        </authorList>
    </citation>
    <scope>NUCLEOTIDE SEQUENCE [LARGE SCALE GENOMIC DNA]</scope>
    <source>
        <tissue evidence="3">Leaf</tissue>
    </source>
</reference>